<dbReference type="AlphaFoldDB" id="A0A7K6BAC0"/>
<evidence type="ECO:0000256" key="8">
    <source>
        <dbReference type="ARBA" id="ARBA00022776"/>
    </source>
</evidence>
<evidence type="ECO:0000256" key="2">
    <source>
        <dbReference type="ARBA" id="ARBA00004496"/>
    </source>
</evidence>
<dbReference type="CDD" id="cd20364">
    <property type="entry name" value="BRcat_RBR_FBXO5"/>
    <property type="match status" value="1"/>
</dbReference>
<feature type="compositionally biased region" description="Basic residues" evidence="14">
    <location>
        <begin position="398"/>
        <end position="407"/>
    </location>
</feature>
<keyword evidence="5" id="KW-0132">Cell division</keyword>
<dbReference type="InterPro" id="IPR047147">
    <property type="entry name" value="FBX5_43"/>
</dbReference>
<protein>
    <submittedName>
        <fullName evidence="16">FBX5 protein</fullName>
    </submittedName>
</protein>
<evidence type="ECO:0000259" key="15">
    <source>
        <dbReference type="PROSITE" id="PS51872"/>
    </source>
</evidence>
<dbReference type="PANTHER" id="PTHR15493">
    <property type="entry name" value="F-BOX ONLY PROTEIN 5 AND 43"/>
    <property type="match status" value="1"/>
</dbReference>
<keyword evidence="12" id="KW-0131">Cell cycle</keyword>
<dbReference type="Gene3D" id="2.20.25.20">
    <property type="match status" value="1"/>
</dbReference>
<dbReference type="InterPro" id="IPR044064">
    <property type="entry name" value="ZF_ZBR"/>
</dbReference>
<evidence type="ECO:0000256" key="4">
    <source>
        <dbReference type="ARBA" id="ARBA00022490"/>
    </source>
</evidence>
<keyword evidence="7 13" id="KW-0863">Zinc-finger</keyword>
<keyword evidence="17" id="KW-1185">Reference proteome</keyword>
<accession>A0A7K6BAC0</accession>
<dbReference type="UniPathway" id="UPA00143"/>
<evidence type="ECO:0000256" key="1">
    <source>
        <dbReference type="ARBA" id="ARBA00004123"/>
    </source>
</evidence>
<evidence type="ECO:0000313" key="17">
    <source>
        <dbReference type="Proteomes" id="UP000544127"/>
    </source>
</evidence>
<evidence type="ECO:0000256" key="14">
    <source>
        <dbReference type="SAM" id="MobiDB-lite"/>
    </source>
</evidence>
<name>A0A7K6BAC0_UPUEP</name>
<dbReference type="GO" id="GO:0051301">
    <property type="term" value="P:cell division"/>
    <property type="evidence" value="ECO:0007669"/>
    <property type="project" value="UniProtKB-KW"/>
</dbReference>
<dbReference type="PANTHER" id="PTHR15493:SF8">
    <property type="entry name" value="F-BOX ONLY PROTEIN 5"/>
    <property type="match status" value="1"/>
</dbReference>
<dbReference type="GO" id="GO:0005634">
    <property type="term" value="C:nucleus"/>
    <property type="evidence" value="ECO:0007669"/>
    <property type="project" value="UniProtKB-SubCell"/>
</dbReference>
<organism evidence="16 17">
    <name type="scientific">Upupa epops</name>
    <name type="common">Eurasian hoopoe</name>
    <dbReference type="NCBI Taxonomy" id="57439"/>
    <lineage>
        <taxon>Eukaryota</taxon>
        <taxon>Metazoa</taxon>
        <taxon>Chordata</taxon>
        <taxon>Craniata</taxon>
        <taxon>Vertebrata</taxon>
        <taxon>Euteleostomi</taxon>
        <taxon>Archelosauria</taxon>
        <taxon>Archosauria</taxon>
        <taxon>Dinosauria</taxon>
        <taxon>Saurischia</taxon>
        <taxon>Theropoda</taxon>
        <taxon>Coelurosauria</taxon>
        <taxon>Aves</taxon>
        <taxon>Neognathae</taxon>
        <taxon>Neoaves</taxon>
        <taxon>Telluraves</taxon>
        <taxon>Coraciimorphae</taxon>
        <taxon>Bucerotiformes</taxon>
        <taxon>Upupidae</taxon>
        <taxon>Upupa</taxon>
    </lineage>
</organism>
<dbReference type="GO" id="GO:0045835">
    <property type="term" value="P:negative regulation of meiotic nuclear division"/>
    <property type="evidence" value="ECO:0007669"/>
    <property type="project" value="InterPro"/>
</dbReference>
<evidence type="ECO:0000256" key="9">
    <source>
        <dbReference type="ARBA" id="ARBA00022786"/>
    </source>
</evidence>
<comment type="subcellular location">
    <subcellularLocation>
        <location evidence="2">Cytoplasm</location>
    </subcellularLocation>
    <subcellularLocation>
        <location evidence="1">Nucleus</location>
    </subcellularLocation>
</comment>
<feature type="region of interest" description="Disordered" evidence="14">
    <location>
        <begin position="374"/>
        <end position="407"/>
    </location>
</feature>
<dbReference type="GO" id="GO:0007088">
    <property type="term" value="P:regulation of mitotic nuclear division"/>
    <property type="evidence" value="ECO:0007669"/>
    <property type="project" value="InterPro"/>
</dbReference>
<evidence type="ECO:0000256" key="10">
    <source>
        <dbReference type="ARBA" id="ARBA00022833"/>
    </source>
</evidence>
<evidence type="ECO:0000256" key="6">
    <source>
        <dbReference type="ARBA" id="ARBA00022723"/>
    </source>
</evidence>
<dbReference type="FunFam" id="2.20.25.20:FF:000006">
    <property type="entry name" value="F-box only protein 5"/>
    <property type="match status" value="1"/>
</dbReference>
<keyword evidence="11" id="KW-0539">Nucleus</keyword>
<evidence type="ECO:0000256" key="5">
    <source>
        <dbReference type="ARBA" id="ARBA00022618"/>
    </source>
</evidence>
<evidence type="ECO:0000256" key="11">
    <source>
        <dbReference type="ARBA" id="ARBA00023242"/>
    </source>
</evidence>
<evidence type="ECO:0000256" key="3">
    <source>
        <dbReference type="ARBA" id="ARBA00004906"/>
    </source>
</evidence>
<proteinExistence type="predicted"/>
<comment type="caution">
    <text evidence="16">The sequence shown here is derived from an EMBL/GenBank/DDBJ whole genome shotgun (WGS) entry which is preliminary data.</text>
</comment>
<dbReference type="PROSITE" id="PS51872">
    <property type="entry name" value="ZF_ZBR"/>
    <property type="match status" value="1"/>
</dbReference>
<feature type="non-terminal residue" evidence="16">
    <location>
        <position position="407"/>
    </location>
</feature>
<evidence type="ECO:0000256" key="7">
    <source>
        <dbReference type="ARBA" id="ARBA00022771"/>
    </source>
</evidence>
<keyword evidence="10" id="KW-0862">Zinc</keyword>
<feature type="domain" description="ZBR-type" evidence="15">
    <location>
        <begin position="334"/>
        <end position="382"/>
    </location>
</feature>
<dbReference type="OrthoDB" id="9984940at2759"/>
<dbReference type="Proteomes" id="UP000544127">
    <property type="component" value="Unassembled WGS sequence"/>
</dbReference>
<dbReference type="Pfam" id="PF22191">
    <property type="entry name" value="IBR_1"/>
    <property type="match status" value="1"/>
</dbReference>
<keyword evidence="4" id="KW-0963">Cytoplasm</keyword>
<reference evidence="16 17" key="1">
    <citation type="submission" date="2019-09" db="EMBL/GenBank/DDBJ databases">
        <title>Bird 10,000 Genomes (B10K) Project - Family phase.</title>
        <authorList>
            <person name="Zhang G."/>
        </authorList>
    </citation>
    <scope>NUCLEOTIDE SEQUENCE [LARGE SCALE GENOMIC DNA]</scope>
    <source>
        <strain evidence="16">B10K-DU-012-37</strain>
    </source>
</reference>
<dbReference type="Pfam" id="PF00646">
    <property type="entry name" value="F-box"/>
    <property type="match status" value="1"/>
</dbReference>
<sequence>MNSNLNHPIKMKRDADCPHLRAGFALKSAVEETRLEESCPLNYEEDFSKCCADVHHEVLHSASYHAVARNAELEDKGKRVYNKENKQVAQRLDESIYETEALEKSKLGEDSGYCSMLSSQYVDAIEPEDSIPLAGNVCGTPKHCLMKNQNQAQLTKKTLLPVIYYEEMICSTLKKSGKRNLKSWTAVDRIIFRGKGDLCNLIGKKMGLDRIDILAELFQKNLKHIIAGILKHLCEMDLLNFAKVSKTWQKMLQEDKRFFQMYNTAVKSFSNVTQTSEHAATRDYVLCRAALASIQKATPPNNLHKKGTRSKASNNHSRLMEFSEAAKTLKNTESLKVCNRCGSPAKYDSYLQRAMCNRESCGFDFCTKCMCSYHSSSDCASGKPVKASSKRGPLPGTKKSKQNLRRL</sequence>
<evidence type="ECO:0000256" key="13">
    <source>
        <dbReference type="PROSITE-ProRule" id="PRU01220"/>
    </source>
</evidence>
<comment type="pathway">
    <text evidence="3">Protein modification; protein ubiquitination.</text>
</comment>
<dbReference type="EMBL" id="VZRI01011467">
    <property type="protein sequence ID" value="NWU99278.1"/>
    <property type="molecule type" value="Genomic_DNA"/>
</dbReference>
<dbReference type="InterPro" id="IPR001810">
    <property type="entry name" value="F-box_dom"/>
</dbReference>
<evidence type="ECO:0000313" key="16">
    <source>
        <dbReference type="EMBL" id="NWU99278.1"/>
    </source>
</evidence>
<dbReference type="Gene3D" id="1.20.1280.50">
    <property type="match status" value="1"/>
</dbReference>
<feature type="non-terminal residue" evidence="16">
    <location>
        <position position="1"/>
    </location>
</feature>
<gene>
    <name evidence="16" type="primary">Fbxo5</name>
    <name evidence="16" type="ORF">UPUEPO_R10873</name>
</gene>
<keyword evidence="6" id="KW-0479">Metal-binding</keyword>
<dbReference type="GO" id="GO:0016567">
    <property type="term" value="P:protein ubiquitination"/>
    <property type="evidence" value="ECO:0007669"/>
    <property type="project" value="UniProtKB-UniPathway"/>
</dbReference>
<keyword evidence="8" id="KW-0498">Mitosis</keyword>
<dbReference type="GO" id="GO:0008270">
    <property type="term" value="F:zinc ion binding"/>
    <property type="evidence" value="ECO:0007669"/>
    <property type="project" value="UniProtKB-KW"/>
</dbReference>
<evidence type="ECO:0000256" key="12">
    <source>
        <dbReference type="ARBA" id="ARBA00023306"/>
    </source>
</evidence>
<keyword evidence="9" id="KW-0833">Ubl conjugation pathway</keyword>
<dbReference type="GO" id="GO:0005737">
    <property type="term" value="C:cytoplasm"/>
    <property type="evidence" value="ECO:0007669"/>
    <property type="project" value="UniProtKB-SubCell"/>
</dbReference>